<evidence type="ECO:0000313" key="2">
    <source>
        <dbReference type="Proteomes" id="UP000824139"/>
    </source>
</evidence>
<proteinExistence type="predicted"/>
<comment type="caution">
    <text evidence="1">The sequence shown here is derived from an EMBL/GenBank/DDBJ whole genome shotgun (WGS) entry which is preliminary data.</text>
</comment>
<dbReference type="InterPro" id="IPR008323">
    <property type="entry name" value="UCP033563"/>
</dbReference>
<dbReference type="PIRSF" id="PIRSF033563">
    <property type="entry name" value="UCP033563"/>
    <property type="match status" value="1"/>
</dbReference>
<organism evidence="1 2">
    <name type="scientific">Candidatus Scatenecus faecavium</name>
    <dbReference type="NCBI Taxonomy" id="2840915"/>
    <lineage>
        <taxon>Bacteria</taxon>
        <taxon>Candidatus Scatenecus</taxon>
    </lineage>
</organism>
<gene>
    <name evidence="1" type="ORF">IAD41_08150</name>
</gene>
<dbReference type="PANTHER" id="PTHR36454:SF1">
    <property type="entry name" value="DUF1015 DOMAIN-CONTAINING PROTEIN"/>
    <property type="match status" value="1"/>
</dbReference>
<reference evidence="1" key="1">
    <citation type="submission" date="2020-10" db="EMBL/GenBank/DDBJ databases">
        <authorList>
            <person name="Gilroy R."/>
        </authorList>
    </citation>
    <scope>NUCLEOTIDE SEQUENCE</scope>
    <source>
        <strain evidence="1">CHK152-2994</strain>
    </source>
</reference>
<dbReference type="EMBL" id="DVJO01000177">
    <property type="protein sequence ID" value="HIS83557.1"/>
    <property type="molecule type" value="Genomic_DNA"/>
</dbReference>
<evidence type="ECO:0000313" key="1">
    <source>
        <dbReference type="EMBL" id="HIS83557.1"/>
    </source>
</evidence>
<dbReference type="PANTHER" id="PTHR36454">
    <property type="entry name" value="LMO2823 PROTEIN"/>
    <property type="match status" value="1"/>
</dbReference>
<sequence length="424" mass="48854">MTIEIKPLNAIVYNQEKADMKDVIAPPYDVISGKYRDELYERSPYNITRLILSNAENPYEDAAKSFQNWLSENILVKNEKPVILYLVQKYKHNGKEVVRKGFIARNKIEDFSTKNILPHEFTMSGPKEDRLKLTKACKANFSQIFMVYSDPEKQIENAVDLSGKPFIDVTDDNGVQNLVYKIEDDKTIALIEKVLQDKTLLIADGHHRYETALNYRNSLGENAGEANYVMSYFTNMDDDLLIYPTHRIITKWIEPYVLLESVKKYFDLKDYTFTGANKLEVKKEFLKALETSAKEKISVGLYMKNVNKFYLLTLREDVSSILDEFEVPEVLKTLDLTVLHKVILTKELGFTEEEQMAQDGIKYIKVENEAFDMIDLGKAEASFIMAYPKIEDIRRISAAGCRMPQKSTYFYPKLLSGIVINPIS</sequence>
<dbReference type="Proteomes" id="UP000824139">
    <property type="component" value="Unassembled WGS sequence"/>
</dbReference>
<protein>
    <submittedName>
        <fullName evidence="1">DUF1015 domain-containing protein</fullName>
    </submittedName>
</protein>
<reference evidence="1" key="2">
    <citation type="journal article" date="2021" name="PeerJ">
        <title>Extensive microbial diversity within the chicken gut microbiome revealed by metagenomics and culture.</title>
        <authorList>
            <person name="Gilroy R."/>
            <person name="Ravi A."/>
            <person name="Getino M."/>
            <person name="Pursley I."/>
            <person name="Horton D.L."/>
            <person name="Alikhan N.F."/>
            <person name="Baker D."/>
            <person name="Gharbi K."/>
            <person name="Hall N."/>
            <person name="Watson M."/>
            <person name="Adriaenssens E.M."/>
            <person name="Foster-Nyarko E."/>
            <person name="Jarju S."/>
            <person name="Secka A."/>
            <person name="Antonio M."/>
            <person name="Oren A."/>
            <person name="Chaudhuri R.R."/>
            <person name="La Ragione R."/>
            <person name="Hildebrand F."/>
            <person name="Pallen M.J."/>
        </authorList>
    </citation>
    <scope>NUCLEOTIDE SEQUENCE</scope>
    <source>
        <strain evidence="1">CHK152-2994</strain>
    </source>
</reference>
<dbReference type="Pfam" id="PF06245">
    <property type="entry name" value="DUF1015"/>
    <property type="match status" value="1"/>
</dbReference>
<accession>A0A9D1K481</accession>
<dbReference type="AlphaFoldDB" id="A0A9D1K481"/>
<name>A0A9D1K481_9BACT</name>